<dbReference type="FunFam" id="3.40.605.10:FF:000001">
    <property type="entry name" value="Aldehyde dehydrogenase 1"/>
    <property type="match status" value="1"/>
</dbReference>
<protein>
    <submittedName>
        <fullName evidence="6">LAQU0S16e01970g1_1</fullName>
    </submittedName>
</protein>
<evidence type="ECO:0000259" key="5">
    <source>
        <dbReference type="Pfam" id="PF00171"/>
    </source>
</evidence>
<dbReference type="Proteomes" id="UP000236544">
    <property type="component" value="Unassembled WGS sequence"/>
</dbReference>
<dbReference type="InterPro" id="IPR016161">
    <property type="entry name" value="Ald_DH/histidinol_DH"/>
</dbReference>
<evidence type="ECO:0000256" key="2">
    <source>
        <dbReference type="ARBA" id="ARBA00023002"/>
    </source>
</evidence>
<keyword evidence="7" id="KW-1185">Reference proteome</keyword>
<dbReference type="GO" id="GO:0019752">
    <property type="term" value="P:carboxylic acid metabolic process"/>
    <property type="evidence" value="ECO:0007669"/>
    <property type="project" value="UniProtKB-ARBA"/>
</dbReference>
<dbReference type="SUPFAM" id="SSF53720">
    <property type="entry name" value="ALDH-like"/>
    <property type="match status" value="1"/>
</dbReference>
<dbReference type="EMBL" id="LN890574">
    <property type="protein sequence ID" value="CUS24449.1"/>
    <property type="molecule type" value="Genomic_DNA"/>
</dbReference>
<dbReference type="InterPro" id="IPR029510">
    <property type="entry name" value="Ald_DH_CS_GLU"/>
</dbReference>
<evidence type="ECO:0000313" key="6">
    <source>
        <dbReference type="EMBL" id="CUS24449.1"/>
    </source>
</evidence>
<name>A0A0P1KWW1_9SACH</name>
<keyword evidence="2 4" id="KW-0560">Oxidoreductase</keyword>
<dbReference type="Pfam" id="PF00171">
    <property type="entry name" value="Aldedh"/>
    <property type="match status" value="1"/>
</dbReference>
<accession>A0A0P1KWW1</accession>
<proteinExistence type="inferred from homology"/>
<dbReference type="OrthoDB" id="310895at2759"/>
<dbReference type="InterPro" id="IPR016163">
    <property type="entry name" value="Ald_DH_C"/>
</dbReference>
<dbReference type="InterPro" id="IPR015590">
    <property type="entry name" value="Aldehyde_DH_dom"/>
</dbReference>
<feature type="domain" description="Aldehyde dehydrogenase" evidence="5">
    <location>
        <begin position="92"/>
        <end position="551"/>
    </location>
</feature>
<dbReference type="InterPro" id="IPR016162">
    <property type="entry name" value="Ald_DH_N"/>
</dbReference>
<comment type="similarity">
    <text evidence="1 4">Belongs to the aldehyde dehydrogenase family.</text>
</comment>
<evidence type="ECO:0000256" key="3">
    <source>
        <dbReference type="PROSITE-ProRule" id="PRU10007"/>
    </source>
</evidence>
<evidence type="ECO:0000256" key="1">
    <source>
        <dbReference type="ARBA" id="ARBA00009986"/>
    </source>
</evidence>
<dbReference type="GO" id="GO:0016620">
    <property type="term" value="F:oxidoreductase activity, acting on the aldehyde or oxo group of donors, NAD or NADP as acceptor"/>
    <property type="evidence" value="ECO:0007669"/>
    <property type="project" value="InterPro"/>
</dbReference>
<dbReference type="Gene3D" id="3.40.309.10">
    <property type="entry name" value="Aldehyde Dehydrogenase, Chain A, domain 2"/>
    <property type="match status" value="1"/>
</dbReference>
<dbReference type="Gene3D" id="3.40.605.10">
    <property type="entry name" value="Aldehyde Dehydrogenase, Chain A, domain 1"/>
    <property type="match status" value="1"/>
</dbReference>
<evidence type="ECO:0000313" key="7">
    <source>
        <dbReference type="Proteomes" id="UP000236544"/>
    </source>
</evidence>
<dbReference type="CDD" id="cd07091">
    <property type="entry name" value="ALDH_F1-2_Ald2-like"/>
    <property type="match status" value="1"/>
</dbReference>
<sequence>MSGLASFWRANLISLEQISYRLFLEKPGRTMNYTCLRSGSSMLGMVKAARSFSVSARALSARAKADFVKITTPNGHTYEQPTGLFINNEFLKSHKGETITVEDPSTEQKIAEVQSGAKEDVEYAVECAEKAFNSSWSTGDPRVRARSLLKLADLVEERKELIASIESMDNGKALALARGDVGIVINFLRSAAGYADKLDGRSINTGDGYVNYTIREPVGVCGQIIPWNFPLMMLSWKIAPALAAGNTVILKPASPTPLNALYFASLCKEAGIPAGVVNIIPGPGRGVGETLTTHPKIRKIAFTGSTGTGKGIAVKAAQSNLKKVTLELGGKSAHLVFNDANIEKTLPNLVNGIFLNAGQICSSGSRIYVQEGIYDKLLPAFKKYVEEKITVGSPFDENNFQGAINNKAQFETIMNYVGIAKSEGAKVLTGGEKVNDKGYFIKPTIFYDVEEDMRIVKEEVFGPVVTISKFKEIEDGVAMANDSEFGLGAGIQTENVSTALKVSKMLKAGIVWVNTYNDFDTSVPFGGYKQSGYGREMGIEAFEAYTSVKAVRIKLA</sequence>
<reference evidence="7" key="1">
    <citation type="submission" date="2015-10" db="EMBL/GenBank/DDBJ databases">
        <authorList>
            <person name="Devillers H."/>
        </authorList>
    </citation>
    <scope>NUCLEOTIDE SEQUENCE [LARGE SCALE GENOMIC DNA]</scope>
</reference>
<dbReference type="PANTHER" id="PTHR11699">
    <property type="entry name" value="ALDEHYDE DEHYDROGENASE-RELATED"/>
    <property type="match status" value="1"/>
</dbReference>
<dbReference type="PROSITE" id="PS00687">
    <property type="entry name" value="ALDEHYDE_DEHYDR_GLU"/>
    <property type="match status" value="1"/>
</dbReference>
<feature type="active site" evidence="3">
    <location>
        <position position="327"/>
    </location>
</feature>
<organism evidence="6 7">
    <name type="scientific">Lachancea quebecensis</name>
    <dbReference type="NCBI Taxonomy" id="1654605"/>
    <lineage>
        <taxon>Eukaryota</taxon>
        <taxon>Fungi</taxon>
        <taxon>Dikarya</taxon>
        <taxon>Ascomycota</taxon>
        <taxon>Saccharomycotina</taxon>
        <taxon>Saccharomycetes</taxon>
        <taxon>Saccharomycetales</taxon>
        <taxon>Saccharomycetaceae</taxon>
        <taxon>Lachancea</taxon>
    </lineage>
</organism>
<dbReference type="FunFam" id="3.40.309.10:FF:000012">
    <property type="entry name" value="Betaine aldehyde dehydrogenase"/>
    <property type="match status" value="1"/>
</dbReference>
<dbReference type="AlphaFoldDB" id="A0A0P1KWW1"/>
<evidence type="ECO:0000256" key="4">
    <source>
        <dbReference type="RuleBase" id="RU003345"/>
    </source>
</evidence>
<gene>
    <name evidence="6" type="ORF">LAQU0_S16e01970g</name>
</gene>